<reference evidence="2" key="1">
    <citation type="submission" date="2013-07" db="EMBL/GenBank/DDBJ databases">
        <title>The genome of an arbuscular mycorrhizal fungus provides insights into the evolution of the oldest plant symbiosis.</title>
        <authorList>
            <consortium name="DOE Joint Genome Institute"/>
            <person name="Tisserant E."/>
            <person name="Malbreil M."/>
            <person name="Kuo A."/>
            <person name="Kohler A."/>
            <person name="Symeonidi A."/>
            <person name="Balestrini R."/>
            <person name="Charron P."/>
            <person name="Duensing N."/>
            <person name="Frei-dit-Frey N."/>
            <person name="Gianinazzi-Pearson V."/>
            <person name="Gilbert B."/>
            <person name="Handa Y."/>
            <person name="Hijri M."/>
            <person name="Kaul R."/>
            <person name="Kawaguchi M."/>
            <person name="Krajinski F."/>
            <person name="Lammers P."/>
            <person name="Lapierre D."/>
            <person name="Masclaux F.G."/>
            <person name="Murat C."/>
            <person name="Morin E."/>
            <person name="Ndikumana S."/>
            <person name="Pagni M."/>
            <person name="Petitpierre D."/>
            <person name="Requena N."/>
            <person name="Rosikiewicz P."/>
            <person name="Riley R."/>
            <person name="Saito K."/>
            <person name="San Clemente H."/>
            <person name="Shapiro H."/>
            <person name="van Tuinen D."/>
            <person name="Becard G."/>
            <person name="Bonfante P."/>
            <person name="Paszkowski U."/>
            <person name="Shachar-Hill Y."/>
            <person name="Young J.P."/>
            <person name="Sanders I.R."/>
            <person name="Henrissat B."/>
            <person name="Rensing S.A."/>
            <person name="Grigoriev I.V."/>
            <person name="Corradi N."/>
            <person name="Roux C."/>
            <person name="Martin F."/>
        </authorList>
    </citation>
    <scope>NUCLEOTIDE SEQUENCE</scope>
    <source>
        <strain evidence="2">DAOM 197198</strain>
    </source>
</reference>
<dbReference type="InterPro" id="IPR036273">
    <property type="entry name" value="CRAL/TRIO_N_dom_sf"/>
</dbReference>
<accession>U9TZV3</accession>
<dbReference type="EMBL" id="KI285536">
    <property type="protein sequence ID" value="ESA11873.1"/>
    <property type="molecule type" value="Genomic_DNA"/>
</dbReference>
<dbReference type="AlphaFoldDB" id="U9TZV3"/>
<gene>
    <name evidence="2" type="ORF">GLOINDRAFT_27795</name>
</gene>
<name>U9TZV3_RHIID</name>
<feature type="domain" description="CRAL-TRIO" evidence="1">
    <location>
        <begin position="105"/>
        <end position="185"/>
    </location>
</feature>
<proteinExistence type="predicted"/>
<dbReference type="InterPro" id="IPR036865">
    <property type="entry name" value="CRAL-TRIO_dom_sf"/>
</dbReference>
<sequence length="193" mass="22316">MSHLLQEKIIQFNVLFKESETVIDDLQTALADLIPELQQEFGLDFVQVERIRQYLDDRGTLFRFLRRAGFDFDVALKALISDLRWRIEHNVDSITLADVHPLFIEKGLFFFHKTDKFGRPCAVVNLREYKREDGAPTIDEVKKFIIYNAEVARRLLLDKTMNSRDGPVLQYVILLDLKGAGVSTLVNSSIFPQ</sequence>
<dbReference type="PANTHER" id="PTHR46590">
    <property type="entry name" value="PHOSPHATIDYLINOSITOL TRANSFER PROTEIN CSR1-RELATED"/>
    <property type="match status" value="1"/>
</dbReference>
<dbReference type="Pfam" id="PF00650">
    <property type="entry name" value="CRAL_TRIO"/>
    <property type="match status" value="1"/>
</dbReference>
<evidence type="ECO:0000313" key="2">
    <source>
        <dbReference type="EMBL" id="ESA11873.1"/>
    </source>
</evidence>
<evidence type="ECO:0000259" key="1">
    <source>
        <dbReference type="Pfam" id="PF00650"/>
    </source>
</evidence>
<dbReference type="VEuPathDB" id="FungiDB:RhiirFUN_019314"/>
<dbReference type="InterPro" id="IPR052432">
    <property type="entry name" value="PITP/CRAL-TRIO"/>
</dbReference>
<dbReference type="InterPro" id="IPR001251">
    <property type="entry name" value="CRAL-TRIO_dom"/>
</dbReference>
<organism evidence="2">
    <name type="scientific">Rhizophagus irregularis (strain DAOM 181602 / DAOM 197198 / MUCL 43194)</name>
    <name type="common">Arbuscular mycorrhizal fungus</name>
    <name type="synonym">Glomus intraradices</name>
    <dbReference type="NCBI Taxonomy" id="747089"/>
    <lineage>
        <taxon>Eukaryota</taxon>
        <taxon>Fungi</taxon>
        <taxon>Fungi incertae sedis</taxon>
        <taxon>Mucoromycota</taxon>
        <taxon>Glomeromycotina</taxon>
        <taxon>Glomeromycetes</taxon>
        <taxon>Glomerales</taxon>
        <taxon>Glomeraceae</taxon>
        <taxon>Rhizophagus</taxon>
    </lineage>
</organism>
<dbReference type="SUPFAM" id="SSF46938">
    <property type="entry name" value="CRAL/TRIO N-terminal domain"/>
    <property type="match status" value="1"/>
</dbReference>
<dbReference type="SUPFAM" id="SSF52087">
    <property type="entry name" value="CRAL/TRIO domain"/>
    <property type="match status" value="1"/>
</dbReference>
<dbReference type="HOGENOM" id="CLU_1409468_0_0_1"/>
<dbReference type="PANTHER" id="PTHR46590:SF4">
    <property type="entry name" value="CRAL-TRIO DOMAIN-CONTAINING PROTEIN"/>
    <property type="match status" value="1"/>
</dbReference>
<protein>
    <recommendedName>
        <fullName evidence="1">CRAL-TRIO domain-containing protein</fullName>
    </recommendedName>
</protein>
<dbReference type="Gene3D" id="3.40.525.10">
    <property type="entry name" value="CRAL-TRIO lipid binding domain"/>
    <property type="match status" value="1"/>
</dbReference>